<reference evidence="10 11" key="1">
    <citation type="submission" date="2024-10" db="EMBL/GenBank/DDBJ databases">
        <title>Updated reference genomes for cyclostephanoid diatoms.</title>
        <authorList>
            <person name="Roberts W.R."/>
            <person name="Alverson A.J."/>
        </authorList>
    </citation>
    <scope>NUCLEOTIDE SEQUENCE [LARGE SCALE GENOMIC DNA]</scope>
    <source>
        <strain evidence="10 11">AJA228-03</strain>
    </source>
</reference>
<protein>
    <recommendedName>
        <fullName evidence="9">Deoxyhypusine hydroxylase</fullName>
        <shortName evidence="9">DOHH</shortName>
        <ecNumber evidence="9">1.14.99.29</ecNumber>
    </recommendedName>
    <alternativeName>
        <fullName evidence="9">Deoxyhypusine dioxygenase</fullName>
    </alternativeName>
    <alternativeName>
        <fullName evidence="9">Deoxyhypusine monooxygenase</fullName>
    </alternativeName>
</protein>
<evidence type="ECO:0000256" key="1">
    <source>
        <dbReference type="ARBA" id="ARBA00000068"/>
    </source>
</evidence>
<evidence type="ECO:0000256" key="8">
    <source>
        <dbReference type="ARBA" id="ARBA00023256"/>
    </source>
</evidence>
<evidence type="ECO:0000256" key="5">
    <source>
        <dbReference type="ARBA" id="ARBA00023002"/>
    </source>
</evidence>
<dbReference type="InterPro" id="IPR011989">
    <property type="entry name" value="ARM-like"/>
</dbReference>
<keyword evidence="5 9" id="KW-0560">Oxidoreductase</keyword>
<dbReference type="PANTHER" id="PTHR12697">
    <property type="entry name" value="PBS LYASE HEAT-LIKE PROTEIN"/>
    <property type="match status" value="1"/>
</dbReference>
<feature type="binding site" evidence="9">
    <location>
        <position position="262"/>
    </location>
    <ligand>
        <name>Fe cation</name>
        <dbReference type="ChEBI" id="CHEBI:24875"/>
        <label>1</label>
    </ligand>
</feature>
<keyword evidence="4" id="KW-0677">Repeat</keyword>
<feature type="binding site" evidence="9">
    <location>
        <position position="429"/>
    </location>
    <ligand>
        <name>Fe cation</name>
        <dbReference type="ChEBI" id="CHEBI:24875"/>
        <label>2</label>
    </ligand>
</feature>
<dbReference type="SUPFAM" id="SSF48371">
    <property type="entry name" value="ARM repeat"/>
    <property type="match status" value="1"/>
</dbReference>
<dbReference type="Proteomes" id="UP001530377">
    <property type="component" value="Unassembled WGS sequence"/>
</dbReference>
<comment type="cofactor">
    <cofactor evidence="9">
        <name>Fe(2+)</name>
        <dbReference type="ChEBI" id="CHEBI:29033"/>
    </cofactor>
    <text evidence="9">Binds 2 Fe(2+) ions per subunit.</text>
</comment>
<keyword evidence="8 9" id="KW-0386">Hypusine biosynthesis</keyword>
<dbReference type="Gene3D" id="1.25.10.10">
    <property type="entry name" value="Leucine-rich Repeat Variant"/>
    <property type="match status" value="2"/>
</dbReference>
<feature type="binding site" evidence="9">
    <location>
        <position position="229"/>
    </location>
    <ligand>
        <name>Fe cation</name>
        <dbReference type="ChEBI" id="CHEBI:24875"/>
        <label>1</label>
    </ligand>
</feature>
<accession>A0ABD3SB22</accession>
<comment type="pathway">
    <text evidence="2 9">Protein modification; eIF5A hypusination.</text>
</comment>
<feature type="binding site" evidence="9">
    <location>
        <position position="397"/>
    </location>
    <ligand>
        <name>Fe cation</name>
        <dbReference type="ChEBI" id="CHEBI:24875"/>
        <label>2</label>
    </ligand>
</feature>
<dbReference type="PANTHER" id="PTHR12697:SF5">
    <property type="entry name" value="DEOXYHYPUSINE HYDROXYLASE"/>
    <property type="match status" value="1"/>
</dbReference>
<name>A0ABD3SB22_9STRA</name>
<comment type="caution">
    <text evidence="10">The sequence shown here is derived from an EMBL/GenBank/DDBJ whole genome shotgun (WGS) entry which is preliminary data.</text>
</comment>
<feature type="binding site" evidence="9">
    <location>
        <position position="430"/>
    </location>
    <ligand>
        <name>Fe cation</name>
        <dbReference type="ChEBI" id="CHEBI:24875"/>
        <label>2</label>
    </ligand>
</feature>
<keyword evidence="6 9" id="KW-0408">Iron</keyword>
<evidence type="ECO:0000313" key="11">
    <source>
        <dbReference type="Proteomes" id="UP001530377"/>
    </source>
</evidence>
<feature type="binding site" evidence="9">
    <location>
        <position position="396"/>
    </location>
    <ligand>
        <name>Fe cation</name>
        <dbReference type="ChEBI" id="CHEBI:24875"/>
        <label>2</label>
    </ligand>
</feature>
<organism evidence="10 11">
    <name type="scientific">Cyclostephanos tholiformis</name>
    <dbReference type="NCBI Taxonomy" id="382380"/>
    <lineage>
        <taxon>Eukaryota</taxon>
        <taxon>Sar</taxon>
        <taxon>Stramenopiles</taxon>
        <taxon>Ochrophyta</taxon>
        <taxon>Bacillariophyta</taxon>
        <taxon>Coscinodiscophyceae</taxon>
        <taxon>Thalassiosirophycidae</taxon>
        <taxon>Stephanodiscales</taxon>
        <taxon>Stephanodiscaceae</taxon>
        <taxon>Cyclostephanos</taxon>
    </lineage>
</organism>
<comment type="similarity">
    <text evidence="9">Belongs to the deoxyhypusine hydroxylase family.</text>
</comment>
<dbReference type="InterPro" id="IPR016024">
    <property type="entry name" value="ARM-type_fold"/>
</dbReference>
<sequence>MNSLLHSVECHPTSSTVEWANTVLLHGFQNCLTSYFVHSKGLVGWHEMRGYRSWTEPLKSLGFGIGSNLFVYCSTEISKVCLGSVDLNCEIGFRDRSDDTSSDATIFDDFAIPFPLCPQYRQTPEHLTTRQSNSQETSSMMWEAPPLSSLRSTLADPHLPIGMRMRAAYFLRQEYDNYTKNLDAPTGRDADEKKTEYSDDNGGDDISMIVISTLAKSLADNRHGSLLRHELAYVLGQIGDQRAIPALEHALLNVADDTMVRHECAEALGAIGSQQSIPSLEKCANNDASVEVGETCRLALEFVTWKLNDGVEGDVDTPIACACMLSPYSSVDPAPPHPKHAALSSEEIGLILRDESAPMFERFRAMFSLRNRGGIESVKELGNALVMDNSSALLRHEVAYVLGQMQHPDSVEFLATSLKRQNEHRMVRHESAEALGAIEERWGDCETILKCFLDDEDDVVRESCIVALDAADYWGYGNGVDSAEEEGGAGEERERNCFSLKNAESNGKAFSAGILHNHFNISG</sequence>
<dbReference type="EC" id="1.14.99.29" evidence="9"/>
<feature type="binding site" evidence="9">
    <location>
        <position position="230"/>
    </location>
    <ligand>
        <name>Fe cation</name>
        <dbReference type="ChEBI" id="CHEBI:24875"/>
        <label>1</label>
    </ligand>
</feature>
<evidence type="ECO:0000313" key="10">
    <source>
        <dbReference type="EMBL" id="KAL3821717.1"/>
    </source>
</evidence>
<gene>
    <name evidence="10" type="ORF">ACHAXA_008453</name>
</gene>
<proteinExistence type="inferred from homology"/>
<comment type="function">
    <text evidence="9">Catalyzes the hydroxylation of the N(6)-(4-aminobutyl)-L-lysine intermediate to form hypusine, an essential post-translational modification only found in mature eIF-5A factor.</text>
</comment>
<feature type="binding site" evidence="9">
    <location>
        <position position="263"/>
    </location>
    <ligand>
        <name>Fe cation</name>
        <dbReference type="ChEBI" id="CHEBI:24875"/>
        <label>1</label>
    </ligand>
</feature>
<dbReference type="Pfam" id="PF13646">
    <property type="entry name" value="HEAT_2"/>
    <property type="match status" value="2"/>
</dbReference>
<dbReference type="InterPro" id="IPR004155">
    <property type="entry name" value="PBS_lyase_HEAT"/>
</dbReference>
<evidence type="ECO:0000256" key="3">
    <source>
        <dbReference type="ARBA" id="ARBA00022723"/>
    </source>
</evidence>
<keyword evidence="7 9" id="KW-0503">Monooxygenase</keyword>
<keyword evidence="11" id="KW-1185">Reference proteome</keyword>
<evidence type="ECO:0000256" key="7">
    <source>
        <dbReference type="ARBA" id="ARBA00023033"/>
    </source>
</evidence>
<evidence type="ECO:0000256" key="2">
    <source>
        <dbReference type="ARBA" id="ARBA00005041"/>
    </source>
</evidence>
<dbReference type="GO" id="GO:0019135">
    <property type="term" value="F:deoxyhypusine monooxygenase activity"/>
    <property type="evidence" value="ECO:0007669"/>
    <property type="project" value="UniProtKB-UniRule"/>
</dbReference>
<evidence type="ECO:0000256" key="6">
    <source>
        <dbReference type="ARBA" id="ARBA00023004"/>
    </source>
</evidence>
<comment type="catalytic activity">
    <reaction evidence="1 9">
        <text>[eIF5A protein]-deoxyhypusine + AH2 + O2 = [eIF5A protein]-hypusine + A + H2O</text>
        <dbReference type="Rhea" id="RHEA:14101"/>
        <dbReference type="Rhea" id="RHEA-COMP:10144"/>
        <dbReference type="Rhea" id="RHEA-COMP:12592"/>
        <dbReference type="ChEBI" id="CHEBI:13193"/>
        <dbReference type="ChEBI" id="CHEBI:15377"/>
        <dbReference type="ChEBI" id="CHEBI:15379"/>
        <dbReference type="ChEBI" id="CHEBI:17499"/>
        <dbReference type="ChEBI" id="CHEBI:82657"/>
        <dbReference type="ChEBI" id="CHEBI:91175"/>
        <dbReference type="EC" id="1.14.99.29"/>
    </reaction>
</comment>
<evidence type="ECO:0000256" key="9">
    <source>
        <dbReference type="HAMAP-Rule" id="MF_03101"/>
    </source>
</evidence>
<dbReference type="InterPro" id="IPR027517">
    <property type="entry name" value="Deoxyhypusine_hydroxylase"/>
</dbReference>
<dbReference type="AlphaFoldDB" id="A0ABD3SB22"/>
<keyword evidence="3 9" id="KW-0479">Metal-binding</keyword>
<dbReference type="SMART" id="SM00567">
    <property type="entry name" value="EZ_HEAT"/>
    <property type="match status" value="5"/>
</dbReference>
<dbReference type="GO" id="GO:0046872">
    <property type="term" value="F:metal ion binding"/>
    <property type="evidence" value="ECO:0007669"/>
    <property type="project" value="UniProtKB-KW"/>
</dbReference>
<evidence type="ECO:0000256" key="4">
    <source>
        <dbReference type="ARBA" id="ARBA00022737"/>
    </source>
</evidence>
<dbReference type="EMBL" id="JALLPB020000086">
    <property type="protein sequence ID" value="KAL3821717.1"/>
    <property type="molecule type" value="Genomic_DNA"/>
</dbReference>
<dbReference type="HAMAP" id="MF_03101">
    <property type="entry name" value="Deoxyhypusine_hydroxylase"/>
    <property type="match status" value="1"/>
</dbReference>